<dbReference type="RefSeq" id="WP_198411018.1">
    <property type="nucleotide sequence ID" value="NZ_BHGK01000001.1"/>
</dbReference>
<comment type="caution">
    <text evidence="1">The sequence shown here is derived from an EMBL/GenBank/DDBJ whole genome shotgun (WGS) entry which is preliminary data.</text>
</comment>
<dbReference type="PANTHER" id="PTHR35788:SF1">
    <property type="entry name" value="EXPORTED PROTEIN"/>
    <property type="match status" value="1"/>
</dbReference>
<evidence type="ECO:0008006" key="3">
    <source>
        <dbReference type="Google" id="ProtNLM"/>
    </source>
</evidence>
<protein>
    <recommendedName>
        <fullName evidence="3">Vancomycin resistance protein</fullName>
    </recommendedName>
</protein>
<reference evidence="2" key="1">
    <citation type="submission" date="2018-09" db="EMBL/GenBank/DDBJ databases">
        <title>Draft Genome Sequence of Mediterraneibacter sp. KCTC 15684.</title>
        <authorList>
            <person name="Kim J.S."/>
            <person name="Han K.I."/>
            <person name="Suh M.K."/>
            <person name="Lee K.C."/>
            <person name="Eom M.K."/>
            <person name="Lee J.H."/>
            <person name="Park S.H."/>
            <person name="Kang S.W."/>
            <person name="Park J.E."/>
            <person name="Oh B.S."/>
            <person name="Yu S.Y."/>
            <person name="Choi S.H."/>
            <person name="Lee D.H."/>
            <person name="Yoon H."/>
            <person name="Kim B."/>
            <person name="Yang S.J."/>
            <person name="Lee J.S."/>
        </authorList>
    </citation>
    <scope>NUCLEOTIDE SEQUENCE [LARGE SCALE GENOMIC DNA]</scope>
    <source>
        <strain evidence="2">KCTC 15684</strain>
    </source>
</reference>
<dbReference type="InterPro" id="IPR007391">
    <property type="entry name" value="Vancomycin_resist_VanW"/>
</dbReference>
<organism evidence="1 2">
    <name type="scientific">Mediterraneibacter butyricigenes</name>
    <dbReference type="NCBI Taxonomy" id="2316025"/>
    <lineage>
        <taxon>Bacteria</taxon>
        <taxon>Bacillati</taxon>
        <taxon>Bacillota</taxon>
        <taxon>Clostridia</taxon>
        <taxon>Lachnospirales</taxon>
        <taxon>Lachnospiraceae</taxon>
        <taxon>Mediterraneibacter</taxon>
    </lineage>
</organism>
<dbReference type="EMBL" id="BHGK01000001">
    <property type="protein sequence ID" value="GCA65674.1"/>
    <property type="molecule type" value="Genomic_DNA"/>
</dbReference>
<dbReference type="Proteomes" id="UP000265643">
    <property type="component" value="Unassembled WGS sequence"/>
</dbReference>
<sequence length="278" mass="32345">MLWKKEKLFCEINPACYAISVQKEIFKRHLQNLRSRECFAMKIIKRKLPNLVYEHHSHLIKKGKGIDQNLQQNKAVNIGLACKKLNGLIIYPGEMFSFWKLIGSTTKRKGYKEGRVIEKNRIKPGIGGGLCNLSNTIHFLVLHSPLTVTEFHSHSDALAPDEGERVPFSSGTSVNYNYIDYRFKNNTEQPVQLLVWCADGNLYAELRSMHPFQYSYRIVEENHHFQKEGEKYYRISQIYKETVDKKTGKVLYRNLVLDNHSEVMYDYSLIPGELIIND</sequence>
<name>A0A391NWY3_9FIRM</name>
<proteinExistence type="predicted"/>
<evidence type="ECO:0000313" key="1">
    <source>
        <dbReference type="EMBL" id="GCA65674.1"/>
    </source>
</evidence>
<dbReference type="AlphaFoldDB" id="A0A391NWY3"/>
<accession>A0A391NWY3</accession>
<keyword evidence="2" id="KW-1185">Reference proteome</keyword>
<evidence type="ECO:0000313" key="2">
    <source>
        <dbReference type="Proteomes" id="UP000265643"/>
    </source>
</evidence>
<gene>
    <name evidence="1" type="ORF">KGMB01110_01100</name>
</gene>
<dbReference type="Pfam" id="PF04294">
    <property type="entry name" value="VanW"/>
    <property type="match status" value="1"/>
</dbReference>
<dbReference type="PANTHER" id="PTHR35788">
    <property type="entry name" value="EXPORTED PROTEIN-RELATED"/>
    <property type="match status" value="1"/>
</dbReference>
<dbReference type="InterPro" id="IPR052913">
    <property type="entry name" value="Glycopeptide_resist_protein"/>
</dbReference>